<protein>
    <recommendedName>
        <fullName evidence="3">tRNA threonylcarbamoyladenosine biosynthesis protein TsaE</fullName>
    </recommendedName>
    <alternativeName>
        <fullName evidence="10">t(6)A37 threonylcarbamoyladenosine biosynthesis protein TsaE</fullName>
    </alternativeName>
</protein>
<dbReference type="PANTHER" id="PTHR33540">
    <property type="entry name" value="TRNA THREONYLCARBAMOYLADENOSINE BIOSYNTHESIS PROTEIN TSAE"/>
    <property type="match status" value="1"/>
</dbReference>
<dbReference type="PANTHER" id="PTHR33540:SF2">
    <property type="entry name" value="TRNA THREONYLCARBAMOYLADENOSINE BIOSYNTHESIS PROTEIN TSAE"/>
    <property type="match status" value="1"/>
</dbReference>
<keyword evidence="9" id="KW-0460">Magnesium</keyword>
<evidence type="ECO:0000256" key="3">
    <source>
        <dbReference type="ARBA" id="ARBA00019010"/>
    </source>
</evidence>
<gene>
    <name evidence="11" type="ORF">MNB_SM-4-924</name>
</gene>
<evidence type="ECO:0000256" key="7">
    <source>
        <dbReference type="ARBA" id="ARBA00022741"/>
    </source>
</evidence>
<reference evidence="11" key="1">
    <citation type="submission" date="2016-10" db="EMBL/GenBank/DDBJ databases">
        <authorList>
            <person name="de Groot N.N."/>
        </authorList>
    </citation>
    <scope>NUCLEOTIDE SEQUENCE</scope>
</reference>
<dbReference type="InterPro" id="IPR027417">
    <property type="entry name" value="P-loop_NTPase"/>
</dbReference>
<evidence type="ECO:0000256" key="10">
    <source>
        <dbReference type="ARBA" id="ARBA00032441"/>
    </source>
</evidence>
<evidence type="ECO:0000256" key="8">
    <source>
        <dbReference type="ARBA" id="ARBA00022840"/>
    </source>
</evidence>
<keyword evidence="4" id="KW-0963">Cytoplasm</keyword>
<evidence type="ECO:0000313" key="11">
    <source>
        <dbReference type="EMBL" id="SFV57081.1"/>
    </source>
</evidence>
<evidence type="ECO:0000256" key="2">
    <source>
        <dbReference type="ARBA" id="ARBA00007599"/>
    </source>
</evidence>
<name>A0A1W1BUE7_9ZZZZ</name>
<comment type="subcellular location">
    <subcellularLocation>
        <location evidence="1">Cytoplasm</location>
    </subcellularLocation>
</comment>
<dbReference type="GO" id="GO:0046872">
    <property type="term" value="F:metal ion binding"/>
    <property type="evidence" value="ECO:0007669"/>
    <property type="project" value="UniProtKB-KW"/>
</dbReference>
<evidence type="ECO:0000256" key="5">
    <source>
        <dbReference type="ARBA" id="ARBA00022694"/>
    </source>
</evidence>
<accession>A0A1W1BUE7</accession>
<evidence type="ECO:0000256" key="1">
    <source>
        <dbReference type="ARBA" id="ARBA00004496"/>
    </source>
</evidence>
<dbReference type="Pfam" id="PF02367">
    <property type="entry name" value="TsaE"/>
    <property type="match status" value="1"/>
</dbReference>
<keyword evidence="8" id="KW-0067">ATP-binding</keyword>
<keyword evidence="6" id="KW-0479">Metal-binding</keyword>
<dbReference type="Gene3D" id="3.40.50.300">
    <property type="entry name" value="P-loop containing nucleotide triphosphate hydrolases"/>
    <property type="match status" value="1"/>
</dbReference>
<dbReference type="GO" id="GO:0005524">
    <property type="term" value="F:ATP binding"/>
    <property type="evidence" value="ECO:0007669"/>
    <property type="project" value="UniProtKB-KW"/>
</dbReference>
<evidence type="ECO:0000256" key="6">
    <source>
        <dbReference type="ARBA" id="ARBA00022723"/>
    </source>
</evidence>
<dbReference type="EMBL" id="FPHF01000039">
    <property type="protein sequence ID" value="SFV57081.1"/>
    <property type="molecule type" value="Genomic_DNA"/>
</dbReference>
<dbReference type="GO" id="GO:0005737">
    <property type="term" value="C:cytoplasm"/>
    <property type="evidence" value="ECO:0007669"/>
    <property type="project" value="UniProtKB-SubCell"/>
</dbReference>
<dbReference type="AlphaFoldDB" id="A0A1W1BUE7"/>
<organism evidence="11">
    <name type="scientific">hydrothermal vent metagenome</name>
    <dbReference type="NCBI Taxonomy" id="652676"/>
    <lineage>
        <taxon>unclassified sequences</taxon>
        <taxon>metagenomes</taxon>
        <taxon>ecological metagenomes</taxon>
    </lineage>
</organism>
<evidence type="ECO:0000256" key="4">
    <source>
        <dbReference type="ARBA" id="ARBA00022490"/>
    </source>
</evidence>
<evidence type="ECO:0000256" key="9">
    <source>
        <dbReference type="ARBA" id="ARBA00022842"/>
    </source>
</evidence>
<dbReference type="NCBIfam" id="TIGR00150">
    <property type="entry name" value="T6A_YjeE"/>
    <property type="match status" value="1"/>
</dbReference>
<comment type="similarity">
    <text evidence="2">Belongs to the TsaE family.</text>
</comment>
<dbReference type="SUPFAM" id="SSF52540">
    <property type="entry name" value="P-loop containing nucleoside triphosphate hydrolases"/>
    <property type="match status" value="1"/>
</dbReference>
<dbReference type="GO" id="GO:0002949">
    <property type="term" value="P:tRNA threonylcarbamoyladenosine modification"/>
    <property type="evidence" value="ECO:0007669"/>
    <property type="project" value="InterPro"/>
</dbReference>
<keyword evidence="5" id="KW-0819">tRNA processing</keyword>
<dbReference type="InterPro" id="IPR003442">
    <property type="entry name" value="T6A_TsaE"/>
</dbReference>
<proteinExistence type="inferred from homology"/>
<sequence>MTHKLSEDRLFILTRELLRNVSTGVIILQGDLAAGKTTLVRAVVKAMGIADVVTSPTFSLQQCYGDSIYHYDLYNHGLDHFLSLGMLEELDKFGLHFVEWGDDSLIELLNSIGIPTTVIKIQKISDDEREYEVEYAHS</sequence>
<keyword evidence="7" id="KW-0547">Nucleotide-binding</keyword>